<dbReference type="AlphaFoldDB" id="A0A2M4C9W9"/>
<keyword evidence="1" id="KW-0732">Signal</keyword>
<organism evidence="2">
    <name type="scientific">Anopheles marajoara</name>
    <dbReference type="NCBI Taxonomy" id="58244"/>
    <lineage>
        <taxon>Eukaryota</taxon>
        <taxon>Metazoa</taxon>
        <taxon>Ecdysozoa</taxon>
        <taxon>Arthropoda</taxon>
        <taxon>Hexapoda</taxon>
        <taxon>Insecta</taxon>
        <taxon>Pterygota</taxon>
        <taxon>Neoptera</taxon>
        <taxon>Endopterygota</taxon>
        <taxon>Diptera</taxon>
        <taxon>Nematocera</taxon>
        <taxon>Culicoidea</taxon>
        <taxon>Culicidae</taxon>
        <taxon>Anophelinae</taxon>
        <taxon>Anopheles</taxon>
    </lineage>
</organism>
<sequence length="90" mass="9854">MIFGWLPFIAFHHYGSGAVGVPLSRVYDDSWLSWVGHTGLPVLTRSIMAPFVLPFPPLSGWHAYGAEPMRHARRVSRGCNVSSELCGGAD</sequence>
<accession>A0A2M4C9W9</accession>
<name>A0A2M4C9W9_9DIPT</name>
<feature type="chain" id="PRO_5014856826" evidence="1">
    <location>
        <begin position="18"/>
        <end position="90"/>
    </location>
</feature>
<proteinExistence type="predicted"/>
<reference evidence="2" key="1">
    <citation type="submission" date="2018-01" db="EMBL/GenBank/DDBJ databases">
        <title>An insight into the sialome of Amazonian anophelines.</title>
        <authorList>
            <person name="Ribeiro J.M."/>
            <person name="Scarpassa V."/>
            <person name="Calvo E."/>
        </authorList>
    </citation>
    <scope>NUCLEOTIDE SEQUENCE</scope>
    <source>
        <tissue evidence="2">Salivary glands</tissue>
    </source>
</reference>
<protein>
    <submittedName>
        <fullName evidence="2">Putative secreted protein</fullName>
    </submittedName>
</protein>
<evidence type="ECO:0000313" key="2">
    <source>
        <dbReference type="EMBL" id="MBW62117.1"/>
    </source>
</evidence>
<feature type="signal peptide" evidence="1">
    <location>
        <begin position="1"/>
        <end position="17"/>
    </location>
</feature>
<dbReference type="EMBL" id="GGFJ01012976">
    <property type="protein sequence ID" value="MBW62117.1"/>
    <property type="molecule type" value="Transcribed_RNA"/>
</dbReference>
<evidence type="ECO:0000256" key="1">
    <source>
        <dbReference type="SAM" id="SignalP"/>
    </source>
</evidence>